<evidence type="ECO:0000313" key="1">
    <source>
        <dbReference type="EMBL" id="SGZ58342.1"/>
    </source>
</evidence>
<protein>
    <submittedName>
        <fullName evidence="1">CIC11C00000000766</fullName>
    </submittedName>
</protein>
<evidence type="ECO:0000313" key="2">
    <source>
        <dbReference type="Proteomes" id="UP000182259"/>
    </source>
</evidence>
<organism evidence="1 2">
    <name type="scientific">Sungouiella intermedia</name>
    <dbReference type="NCBI Taxonomy" id="45354"/>
    <lineage>
        <taxon>Eukaryota</taxon>
        <taxon>Fungi</taxon>
        <taxon>Dikarya</taxon>
        <taxon>Ascomycota</taxon>
        <taxon>Saccharomycotina</taxon>
        <taxon>Pichiomycetes</taxon>
        <taxon>Metschnikowiaceae</taxon>
        <taxon>Sungouiella</taxon>
    </lineage>
</organism>
<reference evidence="1 2" key="1">
    <citation type="submission" date="2016-10" db="EMBL/GenBank/DDBJ databases">
        <authorList>
            <person name="de Groot N.N."/>
        </authorList>
    </citation>
    <scope>NUCLEOTIDE SEQUENCE [LARGE SCALE GENOMIC DNA]</scope>
    <source>
        <strain evidence="1 2">PYCC 4715</strain>
    </source>
</reference>
<proteinExistence type="predicted"/>
<name>A0A1L0E1D9_9ASCO</name>
<sequence length="101" mass="11781">MLFDPSRIDKDGLKRPVVYNDDRNLEYLVTFVNDETGLSRNYEGKLFANAGRILSIDEAIEAYEGHNGEEIVRKIEELESQFLEHGRDFLVEKNILFLRMT</sequence>
<dbReference type="Proteomes" id="UP000182259">
    <property type="component" value="Chromosome VI"/>
</dbReference>
<gene>
    <name evidence="1" type="ORF">SAMEA4029009_CIC11G00000000766</name>
</gene>
<dbReference type="AlphaFoldDB" id="A0A1L0E1D9"/>
<dbReference type="EMBL" id="LT635769">
    <property type="protein sequence ID" value="SGZ58342.1"/>
    <property type="molecule type" value="Genomic_DNA"/>
</dbReference>
<accession>A0A1L0E1D9</accession>